<organism evidence="1 2">
    <name type="scientific">Noviherbaspirillum pedocola</name>
    <dbReference type="NCBI Taxonomy" id="2801341"/>
    <lineage>
        <taxon>Bacteria</taxon>
        <taxon>Pseudomonadati</taxon>
        <taxon>Pseudomonadota</taxon>
        <taxon>Betaproteobacteria</taxon>
        <taxon>Burkholderiales</taxon>
        <taxon>Oxalobacteraceae</taxon>
        <taxon>Noviherbaspirillum</taxon>
    </lineage>
</organism>
<reference evidence="1" key="1">
    <citation type="submission" date="2021-01" db="EMBL/GenBank/DDBJ databases">
        <title>Genome sequence of strain Noviherbaspirillum sp. DKR-6.</title>
        <authorList>
            <person name="Chaudhary D.K."/>
        </authorList>
    </citation>
    <scope>NUCLEOTIDE SEQUENCE</scope>
    <source>
        <strain evidence="1">DKR-6</strain>
    </source>
</reference>
<gene>
    <name evidence="1" type="ORF">JJB74_04855</name>
</gene>
<keyword evidence="2" id="KW-1185">Reference proteome</keyword>
<comment type="caution">
    <text evidence="1">The sequence shown here is derived from an EMBL/GenBank/DDBJ whole genome shotgun (WGS) entry which is preliminary data.</text>
</comment>
<proteinExistence type="predicted"/>
<evidence type="ECO:0000313" key="1">
    <source>
        <dbReference type="EMBL" id="MBK4733934.1"/>
    </source>
</evidence>
<sequence>MPDPLQEPPADIVPELIASVYVEAPPVQKRQLLETLLRPLSLLALVALAGGKFARIRLRNGEVKSPIAIEDAQRVSAYEVAALVRYVQQANEEVVEVLVKQLRSLPLLPERIASLRMRPAF</sequence>
<accession>A0A934SWE4</accession>
<dbReference type="EMBL" id="JAEPBG010000001">
    <property type="protein sequence ID" value="MBK4733934.1"/>
    <property type="molecule type" value="Genomic_DNA"/>
</dbReference>
<protein>
    <submittedName>
        <fullName evidence="1">Uncharacterized protein</fullName>
    </submittedName>
</protein>
<evidence type="ECO:0000313" key="2">
    <source>
        <dbReference type="Proteomes" id="UP000622890"/>
    </source>
</evidence>
<name>A0A934SWE4_9BURK</name>
<dbReference type="AlphaFoldDB" id="A0A934SWE4"/>
<dbReference type="RefSeq" id="WP_200590642.1">
    <property type="nucleotide sequence ID" value="NZ_JAEPBG010000001.1"/>
</dbReference>
<dbReference type="Proteomes" id="UP000622890">
    <property type="component" value="Unassembled WGS sequence"/>
</dbReference>